<evidence type="ECO:0000313" key="3">
    <source>
        <dbReference type="Proteomes" id="UP001501867"/>
    </source>
</evidence>
<organism evidence="2 3">
    <name type="scientific">Streptomyces polychromogenes</name>
    <dbReference type="NCBI Taxonomy" id="67342"/>
    <lineage>
        <taxon>Bacteria</taxon>
        <taxon>Bacillati</taxon>
        <taxon>Actinomycetota</taxon>
        <taxon>Actinomycetes</taxon>
        <taxon>Kitasatosporales</taxon>
        <taxon>Streptomycetaceae</taxon>
        <taxon>Streptomyces</taxon>
    </lineage>
</organism>
<evidence type="ECO:0000256" key="1">
    <source>
        <dbReference type="SAM" id="MobiDB-lite"/>
    </source>
</evidence>
<comment type="caution">
    <text evidence="2">The sequence shown here is derived from an EMBL/GenBank/DDBJ whole genome shotgun (WGS) entry which is preliminary data.</text>
</comment>
<proteinExistence type="predicted"/>
<keyword evidence="3" id="KW-1185">Reference proteome</keyword>
<dbReference type="Proteomes" id="UP001501867">
    <property type="component" value="Unassembled WGS sequence"/>
</dbReference>
<feature type="region of interest" description="Disordered" evidence="1">
    <location>
        <begin position="1"/>
        <end position="29"/>
    </location>
</feature>
<keyword evidence="2" id="KW-0238">DNA-binding</keyword>
<dbReference type="RefSeq" id="WP_344168022.1">
    <property type="nucleotide sequence ID" value="NZ_BAAABV010000028.1"/>
</dbReference>
<feature type="compositionally biased region" description="Low complexity" evidence="1">
    <location>
        <begin position="12"/>
        <end position="29"/>
    </location>
</feature>
<name>A0ABP3FMN4_9ACTN</name>
<reference evidence="3" key="1">
    <citation type="journal article" date="2019" name="Int. J. Syst. Evol. Microbiol.">
        <title>The Global Catalogue of Microorganisms (GCM) 10K type strain sequencing project: providing services to taxonomists for standard genome sequencing and annotation.</title>
        <authorList>
            <consortium name="The Broad Institute Genomics Platform"/>
            <consortium name="The Broad Institute Genome Sequencing Center for Infectious Disease"/>
            <person name="Wu L."/>
            <person name="Ma J."/>
        </authorList>
    </citation>
    <scope>NUCLEOTIDE SEQUENCE [LARGE SCALE GENOMIC DNA]</scope>
    <source>
        <strain evidence="3">JCM 4505</strain>
    </source>
</reference>
<sequence>MSTGTTDAQAVTGTDTSADTGTDTGAGAGTRTASAELLAAGAVLPAGTADAGPGAVPLTARTYRHPALGDERFVVRLAAAELGAAEDLAAGFLGLVPEGEPAVVGLGRRQALGFPEWVLVHHPEDGHHALALVPELDRLARQAKTKPKAALDACTEISERLAASLPHFLPVFHEQAARVFLAVENTTYAAQLFGRARAAEARYGLAVDEDRLDAVFLEFALAGALPVKVLTGYGKELSQRVSPAEAFTRFRRLCVRRTAGGLPPSAQATTELRRLARAAGLTGGVPEQEYLAELLPLPATLRAASGWWKSHRAALVALAKRVPSVRGTLLGMVPGGTGEAGELSAMWLEVLEESGATAGLCDDAVPEEQRSPDGTAGWLERFHTARHAGWGTPPAVPALLELVTRCAGPLRAELALPGREQGLRLGLQDVNLLDLLLSLDLPVAGPGDDSNALLGLEAWHRSEHPRDLRALCADERLRPAFLRTLDRFNSHMSQGRETVRRLAVTPGSAPLLADWVRGVAAESTATALPDLPEAIRRLTWLPSEALALAPAEVAAAAAADLDEVLARTLRGGLFEELVWPAWESAVRELTPGRGRGHLTVMDAWPYVIVANSTQVRVLDADSTVLTHDLRAPSVSNRQLGFHYTDGDLLVFWATYNGPVEGYWLSAPDEVLTLDSSATYWSMRSGHASLPLPGGGRTTGLGVLHRGDSRLPAERPVISDGTSYWAWEGGHDGDHGWAEYDPATGATGRRSLPGFLADALHGHPRGSTLPDNIGQNWLRPAPAVEGSVLGTPADGLAGWRAVRVPGRGWEGSDPAGGRVTVPEGGARPHAAVRLPGDERLRAVTSDWRTLCLVDPDGAVTSRTTADHHGAPHAAGKAELPPLAYWYCLRPRDPEGSAALRSLDATTAGALLKAAAEAEKREELPALVREALPAIGEPALIGGVADAVRCALVQRKALARVAQSLAGRPAAPPQQPVDRGPADQLLTAALHGLTGTPYHRYYGGEGSATFALLRRMRAAAADTAAEAVPGRLHVDVPKLAASSLPWAGLFLDAPAAVAYRAVSGAAGTTEEQRAALCRVLSEVDGLGLASAETFAAHWRRLTVRIDTGHLLGADGRERGKGGRHRAVLPLGGGALLVLNEQVKEDTRVREFDALLHDPAGAFAVPGPYTGVGAAATVGDPERAAGWLEAFLKEAAERGPAPWFPEAAAEFGRLTGVSAATAALVVAGLPHLETYERGFLDAETRALLGVKATEAAHARDDLRELTPAVRRELVAALLPADPARLWTDGPDVQAAARVWVRRAGRRTPVPEWLLADAAKDVRGTWAPHRALPALLDAAASPVLSADTAWAVTGDHVEPVVPGGQTFDTGVLTGAVGLTAWLAHRLPAGHPVRACLPPALTAVRQRLAAPGLLLSVGHYLHLPEFRKAAGTPTETGEGYERYGAVVLATHDDRPRPALRPALLDSTGCDPYLPLLRGGEQLPFPAETALRLAHDPAFAALLADPGAPVAGTVDGEGTWWPQDPGRSVPELVAEVSARYGLGADAAVLYLALLAMPDPTDRNTARWTGWKPARLKVARAELAATDLVVTATRSRAGRSLFLPGPWAEPASPALPVEQWKLPMYAVAPGGRPVLGVLVPAEPAAELYRRAWARVREGDVPRFEELKVKRTAGRRR</sequence>
<dbReference type="EMBL" id="BAAABV010000028">
    <property type="protein sequence ID" value="GAA0319482.1"/>
    <property type="molecule type" value="Genomic_DNA"/>
</dbReference>
<gene>
    <name evidence="2" type="ORF">GCM10010302_68340</name>
</gene>
<dbReference type="GO" id="GO:0003677">
    <property type="term" value="F:DNA binding"/>
    <property type="evidence" value="ECO:0007669"/>
    <property type="project" value="UniProtKB-KW"/>
</dbReference>
<feature type="region of interest" description="Disordered" evidence="1">
    <location>
        <begin position="806"/>
        <end position="826"/>
    </location>
</feature>
<feature type="compositionally biased region" description="Polar residues" evidence="1">
    <location>
        <begin position="1"/>
        <end position="11"/>
    </location>
</feature>
<evidence type="ECO:0000313" key="2">
    <source>
        <dbReference type="EMBL" id="GAA0319482.1"/>
    </source>
</evidence>
<accession>A0ABP3FMN4</accession>
<protein>
    <submittedName>
        <fullName evidence="2">DNA-binding protein</fullName>
    </submittedName>
</protein>